<feature type="transmembrane region" description="Helical" evidence="7">
    <location>
        <begin position="221"/>
        <end position="239"/>
    </location>
</feature>
<dbReference type="PANTHER" id="PTHR33362:SF3">
    <property type="entry name" value="SIALIC ACID TRAP TRANSPORTER PERMEASE PROTEIN SIAT"/>
    <property type="match status" value="1"/>
</dbReference>
<keyword evidence="2" id="KW-1003">Cell membrane</keyword>
<evidence type="ECO:0000256" key="5">
    <source>
        <dbReference type="ARBA" id="ARBA00022989"/>
    </source>
</evidence>
<dbReference type="InterPro" id="IPR010656">
    <property type="entry name" value="DctM"/>
</dbReference>
<feature type="transmembrane region" description="Helical" evidence="7">
    <location>
        <begin position="358"/>
        <end position="383"/>
    </location>
</feature>
<comment type="function">
    <text evidence="7">Part of the tripartite ATP-independent periplasmic (TRAP) transport system.</text>
</comment>
<evidence type="ECO:0000256" key="1">
    <source>
        <dbReference type="ARBA" id="ARBA00004429"/>
    </source>
</evidence>
<organism evidence="9 10">
    <name type="scientific">Salipiger bermudensis (strain DSM 26914 / JCM 13377 / KCTC 12554 / HTCC2601)</name>
    <name type="common">Pelagibaca bermudensis</name>
    <dbReference type="NCBI Taxonomy" id="314265"/>
    <lineage>
        <taxon>Bacteria</taxon>
        <taxon>Pseudomonadati</taxon>
        <taxon>Pseudomonadota</taxon>
        <taxon>Alphaproteobacteria</taxon>
        <taxon>Rhodobacterales</taxon>
        <taxon>Roseobacteraceae</taxon>
        <taxon>Salipiger</taxon>
    </lineage>
</organism>
<feature type="transmembrane region" description="Helical" evidence="7">
    <location>
        <begin position="403"/>
        <end position="423"/>
    </location>
</feature>
<dbReference type="PIRSF" id="PIRSF006066">
    <property type="entry name" value="HI0050"/>
    <property type="match status" value="1"/>
</dbReference>
<comment type="subcellular location">
    <subcellularLocation>
        <location evidence="1 7">Cell inner membrane</location>
        <topology evidence="1 7">Multi-pass membrane protein</topology>
    </subcellularLocation>
</comment>
<comment type="subunit">
    <text evidence="7">The complex comprises the extracytoplasmic solute receptor protein and the two transmembrane proteins.</text>
</comment>
<keyword evidence="3 7" id="KW-0997">Cell inner membrane</keyword>
<evidence type="ECO:0000313" key="10">
    <source>
        <dbReference type="Proteomes" id="UP000006230"/>
    </source>
</evidence>
<feature type="transmembrane region" description="Helical" evidence="7">
    <location>
        <begin position="317"/>
        <end position="346"/>
    </location>
</feature>
<dbReference type="GO" id="GO:0005886">
    <property type="term" value="C:plasma membrane"/>
    <property type="evidence" value="ECO:0007669"/>
    <property type="project" value="UniProtKB-SubCell"/>
</dbReference>
<feature type="transmembrane region" description="Helical" evidence="7">
    <location>
        <begin position="55"/>
        <end position="75"/>
    </location>
</feature>
<feature type="transmembrane region" description="Helical" evidence="7">
    <location>
        <begin position="275"/>
        <end position="297"/>
    </location>
</feature>
<dbReference type="PANTHER" id="PTHR33362">
    <property type="entry name" value="SIALIC ACID TRAP TRANSPORTER PERMEASE PROTEIN SIAT-RELATED"/>
    <property type="match status" value="1"/>
</dbReference>
<keyword evidence="7" id="KW-0813">Transport</keyword>
<evidence type="ECO:0000259" key="8">
    <source>
        <dbReference type="Pfam" id="PF06808"/>
    </source>
</evidence>
<evidence type="ECO:0000256" key="3">
    <source>
        <dbReference type="ARBA" id="ARBA00022519"/>
    </source>
</evidence>
<dbReference type="EMBL" id="AATQ01000038">
    <property type="protein sequence ID" value="EAU44758.1"/>
    <property type="molecule type" value="Genomic_DNA"/>
</dbReference>
<name>Q0FKQ4_SALBH</name>
<keyword evidence="10" id="KW-1185">Reference proteome</keyword>
<evidence type="ECO:0000256" key="4">
    <source>
        <dbReference type="ARBA" id="ARBA00022692"/>
    </source>
</evidence>
<feature type="transmembrane region" description="Helical" evidence="7">
    <location>
        <begin position="174"/>
        <end position="192"/>
    </location>
</feature>
<feature type="domain" description="TRAP C4-dicarboxylate transport system permease DctM subunit" evidence="8">
    <location>
        <begin position="7"/>
        <end position="418"/>
    </location>
</feature>
<dbReference type="InterPro" id="IPR004681">
    <property type="entry name" value="TRAP_DctM"/>
</dbReference>
<evidence type="ECO:0000256" key="7">
    <source>
        <dbReference type="RuleBase" id="RU369079"/>
    </source>
</evidence>
<dbReference type="Proteomes" id="UP000006230">
    <property type="component" value="Unassembled WGS sequence"/>
</dbReference>
<comment type="caution">
    <text evidence="9">The sequence shown here is derived from an EMBL/GenBank/DDBJ whole genome shotgun (WGS) entry which is preliminary data.</text>
</comment>
<keyword evidence="5 7" id="KW-1133">Transmembrane helix</keyword>
<reference evidence="9 10" key="1">
    <citation type="journal article" date="2010" name="J. Bacteriol.">
        <title>Genome sequences of Pelagibaca bermudensis HTCC2601T and Maritimibacter alkaliphilus HTCC2654T, the type strains of two marine Roseobacter genera.</title>
        <authorList>
            <person name="Thrash J.C."/>
            <person name="Cho J.C."/>
            <person name="Ferriera S."/>
            <person name="Johnson J."/>
            <person name="Vergin K.L."/>
            <person name="Giovannoni S.J."/>
        </authorList>
    </citation>
    <scope>NUCLEOTIDE SEQUENCE [LARGE SCALE GENOMIC DNA]</scope>
    <source>
        <strain evidence="10">DSM 26914 / JCM 13377 / KCTC 12554 / HTCC2601</strain>
    </source>
</reference>
<feature type="transmembrane region" description="Helical" evidence="7">
    <location>
        <begin position="139"/>
        <end position="162"/>
    </location>
</feature>
<feature type="transmembrane region" description="Helical" evidence="7">
    <location>
        <begin position="7"/>
        <end position="35"/>
    </location>
</feature>
<gene>
    <name evidence="9" type="ORF">R2601_00075</name>
</gene>
<dbReference type="eggNOG" id="COG1593">
    <property type="taxonomic scope" value="Bacteria"/>
</dbReference>
<evidence type="ECO:0000256" key="6">
    <source>
        <dbReference type="ARBA" id="ARBA00023136"/>
    </source>
</evidence>
<feature type="transmembrane region" description="Helical" evidence="7">
    <location>
        <begin position="245"/>
        <end position="263"/>
    </location>
</feature>
<dbReference type="Pfam" id="PF06808">
    <property type="entry name" value="DctM"/>
    <property type="match status" value="1"/>
</dbReference>
<protein>
    <recommendedName>
        <fullName evidence="7">TRAP transporter large permease protein</fullName>
    </recommendedName>
</protein>
<accession>Q0FKQ4</accession>
<keyword evidence="4 7" id="KW-0812">Transmembrane</keyword>
<sequence length="430" mass="45793">MVALTIFGIFMVLLFLGVPVVVALAAGTLAGFWQIGLADNLRLLYTFPLNILEGINAPALMAVPFFILAGHLMTAIGLTDRIFVLANALVGHFRAGLAQVNVMCSLLFGGVTGSAIADVAGIGNLVIKQMEKHGYPKAFSAALTCASSVIGPTMWPSVPLLIYAFGAQVSVERMFLAGIGPGLVLVAVLMLYNRFAAGRFDVQVTPMPSARNILRETSRSGWAILAPFIIIGSVTTGIATPVEAGVIACAYTLILGIAYRSLAFSRLRTALGETIILFGSILMIIGVSHAMGFVLTYDRVPQTIAEAVVGFTENRYLFLLLVIIFFLALGTILENIPAMIILIPIMMPIVDHFGIDRVHFGLIMVYGLLIGIVTPPVGVALFIVTRVGAISFESVCRASLPFLVPLIAVLFIITYAPGVVLFLPDLLLGN</sequence>
<evidence type="ECO:0000313" key="9">
    <source>
        <dbReference type="EMBL" id="EAU44758.1"/>
    </source>
</evidence>
<dbReference type="AlphaFoldDB" id="Q0FKQ4"/>
<dbReference type="OrthoDB" id="9790209at2"/>
<dbReference type="NCBIfam" id="TIGR00786">
    <property type="entry name" value="dctM"/>
    <property type="match status" value="1"/>
</dbReference>
<dbReference type="HOGENOM" id="CLU_019824_4_1_5"/>
<keyword evidence="6 7" id="KW-0472">Membrane</keyword>
<comment type="similarity">
    <text evidence="7">Belongs to the TRAP transporter large permease family.</text>
</comment>
<evidence type="ECO:0000256" key="2">
    <source>
        <dbReference type="ARBA" id="ARBA00022475"/>
    </source>
</evidence>
<dbReference type="RefSeq" id="WP_007804057.1">
    <property type="nucleotide sequence ID" value="NZ_DS022280.1"/>
</dbReference>
<dbReference type="STRING" id="314265.R2601_00075"/>
<proteinExistence type="inferred from homology"/>
<dbReference type="GO" id="GO:0022857">
    <property type="term" value="F:transmembrane transporter activity"/>
    <property type="evidence" value="ECO:0007669"/>
    <property type="project" value="UniProtKB-UniRule"/>
</dbReference>
<feature type="transmembrane region" description="Helical" evidence="7">
    <location>
        <begin position="106"/>
        <end position="127"/>
    </location>
</feature>